<dbReference type="PANTHER" id="PTHR47643">
    <property type="entry name" value="TPR DOMAIN PROTEIN (AFU_ORTHOLOGUE AFUA_5G12710)"/>
    <property type="match status" value="1"/>
</dbReference>
<dbReference type="InterPro" id="IPR001214">
    <property type="entry name" value="SET_dom"/>
</dbReference>
<keyword evidence="1" id="KW-0802">TPR repeat</keyword>
<dbReference type="OrthoDB" id="438641at2759"/>
<comment type="caution">
    <text evidence="4">The sequence shown here is derived from an EMBL/GenBank/DDBJ whole genome shotgun (WGS) entry which is preliminary data.</text>
</comment>
<evidence type="ECO:0000256" key="2">
    <source>
        <dbReference type="SAM" id="MobiDB-lite"/>
    </source>
</evidence>
<dbReference type="PROSITE" id="PS50280">
    <property type="entry name" value="SET"/>
    <property type="match status" value="1"/>
</dbReference>
<evidence type="ECO:0000313" key="5">
    <source>
        <dbReference type="Proteomes" id="UP000566819"/>
    </source>
</evidence>
<feature type="domain" description="SET" evidence="3">
    <location>
        <begin position="478"/>
        <end position="665"/>
    </location>
</feature>
<dbReference type="InterPro" id="IPR019734">
    <property type="entry name" value="TPR_rpt"/>
</dbReference>
<dbReference type="EMBL" id="JAAMPI010000044">
    <property type="protein sequence ID" value="KAF4636904.1"/>
    <property type="molecule type" value="Genomic_DNA"/>
</dbReference>
<protein>
    <recommendedName>
        <fullName evidence="3">SET domain-containing protein</fullName>
    </recommendedName>
</protein>
<dbReference type="Gene3D" id="2.170.270.10">
    <property type="entry name" value="SET domain"/>
    <property type="match status" value="1"/>
</dbReference>
<dbReference type="SUPFAM" id="SSF82199">
    <property type="entry name" value="SET domain"/>
    <property type="match status" value="1"/>
</dbReference>
<evidence type="ECO:0000313" key="4">
    <source>
        <dbReference type="EMBL" id="KAF4636904.1"/>
    </source>
</evidence>
<dbReference type="Pfam" id="PF00856">
    <property type="entry name" value="SET"/>
    <property type="match status" value="1"/>
</dbReference>
<organism evidence="4 5">
    <name type="scientific">Cudoniella acicularis</name>
    <dbReference type="NCBI Taxonomy" id="354080"/>
    <lineage>
        <taxon>Eukaryota</taxon>
        <taxon>Fungi</taxon>
        <taxon>Dikarya</taxon>
        <taxon>Ascomycota</taxon>
        <taxon>Pezizomycotina</taxon>
        <taxon>Leotiomycetes</taxon>
        <taxon>Helotiales</taxon>
        <taxon>Tricladiaceae</taxon>
        <taxon>Cudoniella</taxon>
    </lineage>
</organism>
<dbReference type="SUPFAM" id="SSF48452">
    <property type="entry name" value="TPR-like"/>
    <property type="match status" value="1"/>
</dbReference>
<dbReference type="PANTHER" id="PTHR47643:SF2">
    <property type="entry name" value="TPR DOMAIN PROTEIN (AFU_ORTHOLOGUE AFUA_5G12710)"/>
    <property type="match status" value="1"/>
</dbReference>
<dbReference type="InterPro" id="IPR011990">
    <property type="entry name" value="TPR-like_helical_dom_sf"/>
</dbReference>
<dbReference type="PROSITE" id="PS50005">
    <property type="entry name" value="TPR"/>
    <property type="match status" value="1"/>
</dbReference>
<feature type="repeat" description="TPR" evidence="1">
    <location>
        <begin position="329"/>
        <end position="362"/>
    </location>
</feature>
<dbReference type="Gene3D" id="1.25.40.10">
    <property type="entry name" value="Tetratricopeptide repeat domain"/>
    <property type="match status" value="1"/>
</dbReference>
<evidence type="ECO:0000259" key="3">
    <source>
        <dbReference type="PROSITE" id="PS50280"/>
    </source>
</evidence>
<evidence type="ECO:0000256" key="1">
    <source>
        <dbReference type="PROSITE-ProRule" id="PRU00339"/>
    </source>
</evidence>
<proteinExistence type="predicted"/>
<feature type="region of interest" description="Disordered" evidence="2">
    <location>
        <begin position="1"/>
        <end position="20"/>
    </location>
</feature>
<sequence length="878" mass="98024">MSAGPSSYHSGNESIATQASSSNRESYDYLPLTEWCSHTVDIIRKQFTPETAAFLFSLSRKPAPLRDHSECAQTRKGASLSTVQEPFAKLQRSRLGKQILDSVSQFQKHLQSLNHRNDTNLKPGIRMDSGFNQYAKIIKTQKANLLAARVRKGQIPKDRAPRQVLVHQHMNSYNGMQEKLARSPSDLTWMKTTIVGDPYPPSVSSMATLKKMMINKLALETQHRGSYLLLRTIVPPIIFSAVMTVVEDEMGNVTTFSLYQQEIEASQPSAEILKEGAVIVVKEPYFKTLGSGGYGIRVDHPSDVLWLDPDDPKMPVPWKPTSTKINKSAEQWKKAGNALFGAGEFNAALEKYFEALKSSPTPADEEILHNNIALAYLRLEKYEYVLAETSFIPNPLARSEKSLYRTAVALYNLSRFDESHEILEVLVKQFPESVIGKQDLSRVKLRLEEQMTGKYDFKKTYRDAKLRPPLVDCATFSSRVAVKNTNGKGKGLFTTRGVKAGDLLLCEKAFSYGCREPAKGGAKSTTDLGMLLNLSTNTAIMDTHASQIANVYQKLLKNPSLAPPFLDLFHGSYQPVSKEKVDGKPVVDSFLIERIISLNTFGCPTISKDDIHHDNFVGSSGVWTLASRINHSCVSNCSRTFIGDMLILRASGDLPAGTELGFWYVNPREKEENGAGPREKLSQQWGFKCCCTLCLAEGKTPASKKIIRKRIMDKMMKEGTMSPQLLSDLENTFPYPPSEAPQYDLFSIYYSLALTRYEQCPAVNSAMKFEVSLCVFKALFTLGFEFQGVDIRTGRPTGHGIAFAVKKWGAPIPELALAFKILYVAWKDLEVPVQALDGVREAWKVAYSMVVSGETETFAEHCSKFGELESFLENWRLS</sequence>
<reference evidence="4 5" key="1">
    <citation type="submission" date="2020-03" db="EMBL/GenBank/DDBJ databases">
        <title>Draft Genome Sequence of Cudoniella acicularis.</title>
        <authorList>
            <person name="Buettner E."/>
            <person name="Kellner H."/>
        </authorList>
    </citation>
    <scope>NUCLEOTIDE SEQUENCE [LARGE SCALE GENOMIC DNA]</scope>
    <source>
        <strain evidence="4 5">DSM 108380</strain>
    </source>
</reference>
<dbReference type="Proteomes" id="UP000566819">
    <property type="component" value="Unassembled WGS sequence"/>
</dbReference>
<accession>A0A8H4RVS2</accession>
<dbReference type="SMART" id="SM00317">
    <property type="entry name" value="SET"/>
    <property type="match status" value="1"/>
</dbReference>
<dbReference type="InterPro" id="IPR046341">
    <property type="entry name" value="SET_dom_sf"/>
</dbReference>
<dbReference type="InterPro" id="IPR053209">
    <property type="entry name" value="Gramillin-biosynth_MTr"/>
</dbReference>
<keyword evidence="5" id="KW-1185">Reference proteome</keyword>
<name>A0A8H4RVS2_9HELO</name>
<gene>
    <name evidence="4" type="ORF">G7Y89_g1173</name>
</gene>
<dbReference type="AlphaFoldDB" id="A0A8H4RVS2"/>